<evidence type="ECO:0000313" key="1">
    <source>
        <dbReference type="EMBL" id="MBA4623840.1"/>
    </source>
</evidence>
<reference evidence="1" key="2">
    <citation type="submission" date="2020-07" db="EMBL/GenBank/DDBJ databases">
        <authorList>
            <person name="Vera ALvarez R."/>
            <person name="Arias-Moreno D.M."/>
            <person name="Jimenez-Jacinto V."/>
            <person name="Jimenez-Bremont J.F."/>
            <person name="Swaminathan K."/>
            <person name="Moose S.P."/>
            <person name="Guerrero-Gonzalez M.L."/>
            <person name="Marino-Ramirez L."/>
            <person name="Landsman D."/>
            <person name="Rodriguez-Kessler M."/>
            <person name="Delgado-Sanchez P."/>
        </authorList>
    </citation>
    <scope>NUCLEOTIDE SEQUENCE</scope>
    <source>
        <tissue evidence="1">Cladode</tissue>
    </source>
</reference>
<dbReference type="AlphaFoldDB" id="A0A7C9CQL0"/>
<sequence>MPINLKYPAPVCTSFMLIYTEDPTNPAWSTCLGISHLNTITTSTLLTCPKKPPPILTRKSSTRAIATITASHQTKTKQVHHLPLIYTNIQLIRLYALIRELSSFAVTKISVYDIPFSIIACSSRAGRTSSGASSLAFPSSLPWLAV</sequence>
<protein>
    <submittedName>
        <fullName evidence="1">Uncharacterized protein</fullName>
    </submittedName>
</protein>
<name>A0A7C9CQL0_OPUST</name>
<proteinExistence type="predicted"/>
<dbReference type="EMBL" id="GISG01045312">
    <property type="protein sequence ID" value="MBA4623840.1"/>
    <property type="molecule type" value="Transcribed_RNA"/>
</dbReference>
<organism evidence="1">
    <name type="scientific">Opuntia streptacantha</name>
    <name type="common">Prickly pear cactus</name>
    <name type="synonym">Opuntia cardona</name>
    <dbReference type="NCBI Taxonomy" id="393608"/>
    <lineage>
        <taxon>Eukaryota</taxon>
        <taxon>Viridiplantae</taxon>
        <taxon>Streptophyta</taxon>
        <taxon>Embryophyta</taxon>
        <taxon>Tracheophyta</taxon>
        <taxon>Spermatophyta</taxon>
        <taxon>Magnoliopsida</taxon>
        <taxon>eudicotyledons</taxon>
        <taxon>Gunneridae</taxon>
        <taxon>Pentapetalae</taxon>
        <taxon>Caryophyllales</taxon>
        <taxon>Cactineae</taxon>
        <taxon>Cactaceae</taxon>
        <taxon>Opuntioideae</taxon>
        <taxon>Opuntia</taxon>
    </lineage>
</organism>
<accession>A0A7C9CQL0</accession>
<reference evidence="1" key="1">
    <citation type="journal article" date="2013" name="J. Plant Res.">
        <title>Effect of fungi and light on seed germination of three Opuntia species from semiarid lands of central Mexico.</title>
        <authorList>
            <person name="Delgado-Sanchez P."/>
            <person name="Jimenez-Bremont J.F."/>
            <person name="Guerrero-Gonzalez Mde L."/>
            <person name="Flores J."/>
        </authorList>
    </citation>
    <scope>NUCLEOTIDE SEQUENCE</scope>
    <source>
        <tissue evidence="1">Cladode</tissue>
    </source>
</reference>